<dbReference type="CDD" id="cd17355">
    <property type="entry name" value="MFS_YcxA_like"/>
    <property type="match status" value="1"/>
</dbReference>
<dbReference type="InterPro" id="IPR036259">
    <property type="entry name" value="MFS_trans_sf"/>
</dbReference>
<dbReference type="Gene3D" id="1.20.1250.20">
    <property type="entry name" value="MFS general substrate transporter like domains"/>
    <property type="match status" value="2"/>
</dbReference>
<feature type="transmembrane region" description="Helical" evidence="1">
    <location>
        <begin position="391"/>
        <end position="410"/>
    </location>
</feature>
<sequence>MKFAQPLNIYYGWFIVAITFFVIMMTMGARNGIGVFVLPMSEEFGWSRSLISFAGALGILVNGASQPVLGSAYDKVGGRKLILLGVLAIGLMVMLLSITFNFAYFLFIFGVLMAIAMSAGSITTGAVLVSKWFQRKRSTAISITSAGASVGGLVLVPFTTYLIILIDWRLTWLVLGSMILLLVLPLAFFMLKNEPAEMGLLPDGDEAASGGGSGSVRRASGPLEVEEWRHAFSSLPMWQLCATYFVCGFTTLIMAFHFVPSAVEKEFSIGTAASAFGLLSAMNTIGVLVVGPLADRWGNKNLLGFVYAFRGFGYACLVFLPGQWGLWIFAIVGGSSWIATVPLTTALTADIYGLKRVGTLMGMVFLSHQIGGSIGIQFGGIMRDLTGSYDIPFVISGLLLLIASITSLLIQERKYSVRYQPPNFAPSSASG</sequence>
<dbReference type="SUPFAM" id="SSF103473">
    <property type="entry name" value="MFS general substrate transporter"/>
    <property type="match status" value="1"/>
</dbReference>
<accession>A0A382GJH0</accession>
<reference evidence="3" key="1">
    <citation type="submission" date="2018-05" db="EMBL/GenBank/DDBJ databases">
        <authorList>
            <person name="Lanie J.A."/>
            <person name="Ng W.-L."/>
            <person name="Kazmierczak K.M."/>
            <person name="Andrzejewski T.M."/>
            <person name="Davidsen T.M."/>
            <person name="Wayne K.J."/>
            <person name="Tettelin H."/>
            <person name="Glass J.I."/>
            <person name="Rusch D."/>
            <person name="Podicherti R."/>
            <person name="Tsui H.-C.T."/>
            <person name="Winkler M.E."/>
        </authorList>
    </citation>
    <scope>NUCLEOTIDE SEQUENCE</scope>
</reference>
<feature type="transmembrane region" description="Helical" evidence="1">
    <location>
        <begin position="271"/>
        <end position="290"/>
    </location>
</feature>
<dbReference type="AlphaFoldDB" id="A0A382GJH0"/>
<evidence type="ECO:0000313" key="3">
    <source>
        <dbReference type="EMBL" id="SVB74321.1"/>
    </source>
</evidence>
<dbReference type="InterPro" id="IPR011701">
    <property type="entry name" value="MFS"/>
</dbReference>
<dbReference type="PANTHER" id="PTHR11360:SF284">
    <property type="entry name" value="EG:103B4.3 PROTEIN-RELATED"/>
    <property type="match status" value="1"/>
</dbReference>
<proteinExistence type="predicted"/>
<feature type="transmembrane region" description="Helical" evidence="1">
    <location>
        <begin position="360"/>
        <end position="379"/>
    </location>
</feature>
<feature type="transmembrane region" description="Helical" evidence="1">
    <location>
        <begin position="237"/>
        <end position="259"/>
    </location>
</feature>
<dbReference type="PROSITE" id="PS50850">
    <property type="entry name" value="MFS"/>
    <property type="match status" value="1"/>
</dbReference>
<feature type="transmembrane region" description="Helical" evidence="1">
    <location>
        <begin position="302"/>
        <end position="320"/>
    </location>
</feature>
<feature type="domain" description="Major facilitator superfamily (MFS) profile" evidence="2">
    <location>
        <begin position="5"/>
        <end position="415"/>
    </location>
</feature>
<keyword evidence="1" id="KW-0472">Membrane</keyword>
<feature type="transmembrane region" description="Helical" evidence="1">
    <location>
        <begin position="81"/>
        <end position="98"/>
    </location>
</feature>
<feature type="transmembrane region" description="Helical" evidence="1">
    <location>
        <begin position="141"/>
        <end position="164"/>
    </location>
</feature>
<dbReference type="GO" id="GO:0022857">
    <property type="term" value="F:transmembrane transporter activity"/>
    <property type="evidence" value="ECO:0007669"/>
    <property type="project" value="InterPro"/>
</dbReference>
<dbReference type="EMBL" id="UINC01055444">
    <property type="protein sequence ID" value="SVB74321.1"/>
    <property type="molecule type" value="Genomic_DNA"/>
</dbReference>
<dbReference type="InterPro" id="IPR020846">
    <property type="entry name" value="MFS_dom"/>
</dbReference>
<feature type="transmembrane region" description="Helical" evidence="1">
    <location>
        <begin position="326"/>
        <end position="348"/>
    </location>
</feature>
<feature type="transmembrane region" description="Helical" evidence="1">
    <location>
        <begin position="104"/>
        <end position="129"/>
    </location>
</feature>
<evidence type="ECO:0000256" key="1">
    <source>
        <dbReference type="SAM" id="Phobius"/>
    </source>
</evidence>
<gene>
    <name evidence="3" type="ORF">METZ01_LOCUS227175</name>
</gene>
<evidence type="ECO:0000259" key="2">
    <source>
        <dbReference type="PROSITE" id="PS50850"/>
    </source>
</evidence>
<keyword evidence="1" id="KW-1133">Transmembrane helix</keyword>
<keyword evidence="1" id="KW-0812">Transmembrane</keyword>
<feature type="transmembrane region" description="Helical" evidence="1">
    <location>
        <begin position="7"/>
        <end position="29"/>
    </location>
</feature>
<feature type="transmembrane region" description="Helical" evidence="1">
    <location>
        <begin position="49"/>
        <end position="69"/>
    </location>
</feature>
<dbReference type="InterPro" id="IPR050327">
    <property type="entry name" value="Proton-linked_MCT"/>
</dbReference>
<feature type="transmembrane region" description="Helical" evidence="1">
    <location>
        <begin position="170"/>
        <end position="191"/>
    </location>
</feature>
<dbReference type="PANTHER" id="PTHR11360">
    <property type="entry name" value="MONOCARBOXYLATE TRANSPORTER"/>
    <property type="match status" value="1"/>
</dbReference>
<dbReference type="Pfam" id="PF07690">
    <property type="entry name" value="MFS_1"/>
    <property type="match status" value="1"/>
</dbReference>
<protein>
    <recommendedName>
        <fullName evidence="2">Major facilitator superfamily (MFS) profile domain-containing protein</fullName>
    </recommendedName>
</protein>
<organism evidence="3">
    <name type="scientific">marine metagenome</name>
    <dbReference type="NCBI Taxonomy" id="408172"/>
    <lineage>
        <taxon>unclassified sequences</taxon>
        <taxon>metagenomes</taxon>
        <taxon>ecological metagenomes</taxon>
    </lineage>
</organism>
<name>A0A382GJH0_9ZZZZ</name>